<dbReference type="InterPro" id="IPR001128">
    <property type="entry name" value="Cyt_P450"/>
</dbReference>
<organism evidence="11 12">
    <name type="scientific">Rhizoctonia solani</name>
    <dbReference type="NCBI Taxonomy" id="456999"/>
    <lineage>
        <taxon>Eukaryota</taxon>
        <taxon>Fungi</taxon>
        <taxon>Dikarya</taxon>
        <taxon>Basidiomycota</taxon>
        <taxon>Agaricomycotina</taxon>
        <taxon>Agaricomycetes</taxon>
        <taxon>Cantharellales</taxon>
        <taxon>Ceratobasidiaceae</taxon>
        <taxon>Rhizoctonia</taxon>
    </lineage>
</organism>
<dbReference type="AlphaFoldDB" id="A0A8H2XUB4"/>
<dbReference type="PROSITE" id="PS00086">
    <property type="entry name" value="CYTOCHROME_P450"/>
    <property type="match status" value="1"/>
</dbReference>
<evidence type="ECO:0000256" key="5">
    <source>
        <dbReference type="ARBA" id="ARBA00022723"/>
    </source>
</evidence>
<evidence type="ECO:0000256" key="6">
    <source>
        <dbReference type="ARBA" id="ARBA00023002"/>
    </source>
</evidence>
<comment type="caution">
    <text evidence="11">The sequence shown here is derived from an EMBL/GenBank/DDBJ whole genome shotgun (WGS) entry which is preliminary data.</text>
</comment>
<keyword evidence="4 9" id="KW-0349">Heme</keyword>
<dbReference type="GO" id="GO:0004497">
    <property type="term" value="F:monooxygenase activity"/>
    <property type="evidence" value="ECO:0007669"/>
    <property type="project" value="UniProtKB-KW"/>
</dbReference>
<comment type="cofactor">
    <cofactor evidence="1 9">
        <name>heme</name>
        <dbReference type="ChEBI" id="CHEBI:30413"/>
    </cofactor>
</comment>
<evidence type="ECO:0008006" key="13">
    <source>
        <dbReference type="Google" id="ProtNLM"/>
    </source>
</evidence>
<protein>
    <recommendedName>
        <fullName evidence="13">O-methylsterigmatocystin oxidoreductase</fullName>
    </recommendedName>
</protein>
<dbReference type="InterPro" id="IPR002401">
    <property type="entry name" value="Cyt_P450_E_grp-I"/>
</dbReference>
<proteinExistence type="inferred from homology"/>
<reference evidence="11" key="1">
    <citation type="submission" date="2021-01" db="EMBL/GenBank/DDBJ databases">
        <authorList>
            <person name="Kaushik A."/>
        </authorList>
    </citation>
    <scope>NUCLEOTIDE SEQUENCE</scope>
    <source>
        <strain evidence="11">AG1-1C</strain>
    </source>
</reference>
<name>A0A8H2XUB4_9AGAM</name>
<keyword evidence="7 9" id="KW-0408">Iron</keyword>
<dbReference type="GO" id="GO:0016705">
    <property type="term" value="F:oxidoreductase activity, acting on paired donors, with incorporation or reduction of molecular oxygen"/>
    <property type="evidence" value="ECO:0007669"/>
    <property type="project" value="InterPro"/>
</dbReference>
<dbReference type="Pfam" id="PF00067">
    <property type="entry name" value="p450"/>
    <property type="match status" value="1"/>
</dbReference>
<keyword evidence="8 10" id="KW-0503">Monooxygenase</keyword>
<evidence type="ECO:0000256" key="3">
    <source>
        <dbReference type="ARBA" id="ARBA00010617"/>
    </source>
</evidence>
<dbReference type="InterPro" id="IPR036396">
    <property type="entry name" value="Cyt_P450_sf"/>
</dbReference>
<evidence type="ECO:0000313" key="11">
    <source>
        <dbReference type="EMBL" id="CAE6436675.1"/>
    </source>
</evidence>
<keyword evidence="6 10" id="KW-0560">Oxidoreductase</keyword>
<keyword evidence="5 9" id="KW-0479">Metal-binding</keyword>
<sequence length="130" mass="14722">MTSTKDIAYPRERVFGNVWAMTRNETVYPDPETFNPDRYLDPSTPPSPVFGWGRRRCPGVHLAEASMFITIASVLMTFNIGVAQGETGKDIVPRREADNLIVLKPRRFVFKLAPRSAKHEELIKYAQGIV</sequence>
<dbReference type="InterPro" id="IPR017972">
    <property type="entry name" value="Cyt_P450_CS"/>
</dbReference>
<dbReference type="InterPro" id="IPR050364">
    <property type="entry name" value="Cytochrome_P450_fung"/>
</dbReference>
<evidence type="ECO:0000256" key="10">
    <source>
        <dbReference type="RuleBase" id="RU000461"/>
    </source>
</evidence>
<gene>
    <name evidence="11" type="ORF">RDB_LOCUS121362</name>
</gene>
<evidence type="ECO:0000256" key="8">
    <source>
        <dbReference type="ARBA" id="ARBA00023033"/>
    </source>
</evidence>
<evidence type="ECO:0000256" key="9">
    <source>
        <dbReference type="PIRSR" id="PIRSR602401-1"/>
    </source>
</evidence>
<dbReference type="GO" id="GO:0020037">
    <property type="term" value="F:heme binding"/>
    <property type="evidence" value="ECO:0007669"/>
    <property type="project" value="InterPro"/>
</dbReference>
<comment type="similarity">
    <text evidence="3 10">Belongs to the cytochrome P450 family.</text>
</comment>
<dbReference type="PRINTS" id="PR00463">
    <property type="entry name" value="EP450I"/>
</dbReference>
<evidence type="ECO:0000256" key="7">
    <source>
        <dbReference type="ARBA" id="ARBA00023004"/>
    </source>
</evidence>
<dbReference type="PANTHER" id="PTHR46300:SF8">
    <property type="entry name" value="CYTOCHROME P450 2E1"/>
    <property type="match status" value="1"/>
</dbReference>
<accession>A0A8H2XUB4</accession>
<dbReference type="SUPFAM" id="SSF48264">
    <property type="entry name" value="Cytochrome P450"/>
    <property type="match status" value="1"/>
</dbReference>
<comment type="pathway">
    <text evidence="2">Secondary metabolite biosynthesis.</text>
</comment>
<dbReference type="Proteomes" id="UP000663846">
    <property type="component" value="Unassembled WGS sequence"/>
</dbReference>
<evidence type="ECO:0000256" key="2">
    <source>
        <dbReference type="ARBA" id="ARBA00005179"/>
    </source>
</evidence>
<evidence type="ECO:0000313" key="12">
    <source>
        <dbReference type="Proteomes" id="UP000663846"/>
    </source>
</evidence>
<dbReference type="Gene3D" id="1.10.630.10">
    <property type="entry name" value="Cytochrome P450"/>
    <property type="match status" value="1"/>
</dbReference>
<dbReference type="EMBL" id="CAJMWS010000347">
    <property type="protein sequence ID" value="CAE6436675.1"/>
    <property type="molecule type" value="Genomic_DNA"/>
</dbReference>
<evidence type="ECO:0000256" key="4">
    <source>
        <dbReference type="ARBA" id="ARBA00022617"/>
    </source>
</evidence>
<dbReference type="GO" id="GO:0005506">
    <property type="term" value="F:iron ion binding"/>
    <property type="evidence" value="ECO:0007669"/>
    <property type="project" value="InterPro"/>
</dbReference>
<feature type="binding site" description="axial binding residue" evidence="9">
    <location>
        <position position="57"/>
    </location>
    <ligand>
        <name>heme</name>
        <dbReference type="ChEBI" id="CHEBI:30413"/>
    </ligand>
    <ligandPart>
        <name>Fe</name>
        <dbReference type="ChEBI" id="CHEBI:18248"/>
    </ligandPart>
</feature>
<evidence type="ECO:0000256" key="1">
    <source>
        <dbReference type="ARBA" id="ARBA00001971"/>
    </source>
</evidence>
<dbReference type="PANTHER" id="PTHR46300">
    <property type="entry name" value="P450, PUTATIVE (EUROFUNG)-RELATED-RELATED"/>
    <property type="match status" value="1"/>
</dbReference>